<name>A0A8J3N6N0_9CHLR</name>
<accession>A0A8J3N6N0</accession>
<evidence type="ECO:0000313" key="2">
    <source>
        <dbReference type="Proteomes" id="UP000597444"/>
    </source>
</evidence>
<keyword evidence="2" id="KW-1185">Reference proteome</keyword>
<dbReference type="Proteomes" id="UP000597444">
    <property type="component" value="Unassembled WGS sequence"/>
</dbReference>
<organism evidence="1 2">
    <name type="scientific">Reticulibacter mediterranei</name>
    <dbReference type="NCBI Taxonomy" id="2778369"/>
    <lineage>
        <taxon>Bacteria</taxon>
        <taxon>Bacillati</taxon>
        <taxon>Chloroflexota</taxon>
        <taxon>Ktedonobacteria</taxon>
        <taxon>Ktedonobacterales</taxon>
        <taxon>Reticulibacteraceae</taxon>
        <taxon>Reticulibacter</taxon>
    </lineage>
</organism>
<dbReference type="EMBL" id="BNJK01000002">
    <property type="protein sequence ID" value="GHP00523.1"/>
    <property type="molecule type" value="Genomic_DNA"/>
</dbReference>
<reference evidence="1" key="1">
    <citation type="submission" date="2020-10" db="EMBL/GenBank/DDBJ databases">
        <title>Taxonomic study of unclassified bacteria belonging to the class Ktedonobacteria.</title>
        <authorList>
            <person name="Yabe S."/>
            <person name="Wang C.M."/>
            <person name="Zheng Y."/>
            <person name="Sakai Y."/>
            <person name="Cavaletti L."/>
            <person name="Monciardini P."/>
            <person name="Donadio S."/>
        </authorList>
    </citation>
    <scope>NUCLEOTIDE SEQUENCE</scope>
    <source>
        <strain evidence="1">ID150040</strain>
    </source>
</reference>
<dbReference type="AlphaFoldDB" id="A0A8J3N6N0"/>
<evidence type="ECO:0000313" key="1">
    <source>
        <dbReference type="EMBL" id="GHP00523.1"/>
    </source>
</evidence>
<protein>
    <submittedName>
        <fullName evidence="1">Uncharacterized protein</fullName>
    </submittedName>
</protein>
<proteinExistence type="predicted"/>
<gene>
    <name evidence="1" type="ORF">KSF_105700</name>
</gene>
<comment type="caution">
    <text evidence="1">The sequence shown here is derived from an EMBL/GenBank/DDBJ whole genome shotgun (WGS) entry which is preliminary data.</text>
</comment>
<sequence>MVRTRTVISQAHGFQWLGSFGNRGNGLYREELRQGLSAISRYLAVHQFPCERCLLRLDGQYGMGTVLADLAGFAFVTRGKEYTVLDHSLVQACLHLPADQFQQRPESQIVRRLYDCPQVSVGPAGVLYRVVVATHPEGRKKSPVGVTREGTVYELFFTNLPQQAFTASDVVELYLHRGTFEPQLSDEDKEQDPDRWCSHSA</sequence>